<sequence>MFQGKIATFPLLSEFLEDSTNVTLNDLKLLLQEYLAKLQLELDRYMTVNVELSKYSWGRNNFEISVHEVGEDICGFQEELLDLQASQVLKENCSRMCLTQFWAQLKDKPILSRESENSQPHYYLCETGFFTLVVIKTKYRNRLDAQHNMRCALSMNIHRNIEELV</sequence>
<reference evidence="1 2" key="1">
    <citation type="submission" date="2023-01" db="EMBL/GenBank/DDBJ databases">
        <authorList>
            <person name="Whitehead M."/>
        </authorList>
    </citation>
    <scope>NUCLEOTIDE SEQUENCE [LARGE SCALE GENOMIC DNA]</scope>
</reference>
<keyword evidence="2" id="KW-1185">Reference proteome</keyword>
<name>A0AAV0Y2N0_9HEMI</name>
<accession>A0AAV0Y2N0</accession>
<evidence type="ECO:0000313" key="1">
    <source>
        <dbReference type="EMBL" id="CAI6373706.1"/>
    </source>
</evidence>
<comment type="caution">
    <text evidence="1">The sequence shown here is derived from an EMBL/GenBank/DDBJ whole genome shotgun (WGS) entry which is preliminary data.</text>
</comment>
<evidence type="ECO:0000313" key="2">
    <source>
        <dbReference type="Proteomes" id="UP001160148"/>
    </source>
</evidence>
<dbReference type="PANTHER" id="PTHR45913:SF19">
    <property type="entry name" value="LOW QUALITY PROTEIN: ZINC FINGER BED DOMAIN-CONTAINING PROTEIN 5-LIKE"/>
    <property type="match status" value="1"/>
</dbReference>
<organism evidence="1 2">
    <name type="scientific">Macrosiphum euphorbiae</name>
    <name type="common">potato aphid</name>
    <dbReference type="NCBI Taxonomy" id="13131"/>
    <lineage>
        <taxon>Eukaryota</taxon>
        <taxon>Metazoa</taxon>
        <taxon>Ecdysozoa</taxon>
        <taxon>Arthropoda</taxon>
        <taxon>Hexapoda</taxon>
        <taxon>Insecta</taxon>
        <taxon>Pterygota</taxon>
        <taxon>Neoptera</taxon>
        <taxon>Paraneoptera</taxon>
        <taxon>Hemiptera</taxon>
        <taxon>Sternorrhyncha</taxon>
        <taxon>Aphidomorpha</taxon>
        <taxon>Aphidoidea</taxon>
        <taxon>Aphididae</taxon>
        <taxon>Macrosiphini</taxon>
        <taxon>Macrosiphum</taxon>
    </lineage>
</organism>
<dbReference type="Proteomes" id="UP001160148">
    <property type="component" value="Unassembled WGS sequence"/>
</dbReference>
<protein>
    <submittedName>
        <fullName evidence="1">Uncharacterized protein</fullName>
    </submittedName>
</protein>
<gene>
    <name evidence="1" type="ORF">MEUPH1_LOCUS27415</name>
</gene>
<dbReference type="AlphaFoldDB" id="A0AAV0Y2N0"/>
<proteinExistence type="predicted"/>
<dbReference type="EMBL" id="CARXXK010001114">
    <property type="protein sequence ID" value="CAI6373706.1"/>
    <property type="molecule type" value="Genomic_DNA"/>
</dbReference>
<dbReference type="PANTHER" id="PTHR45913">
    <property type="entry name" value="EPM2A-INTERACTING PROTEIN 1"/>
    <property type="match status" value="1"/>
</dbReference>